<keyword evidence="1" id="KW-0235">DNA replication</keyword>
<evidence type="ECO:0000256" key="1">
    <source>
        <dbReference type="ARBA" id="ARBA00022705"/>
    </source>
</evidence>
<evidence type="ECO:0000259" key="2">
    <source>
        <dbReference type="SMART" id="SM00482"/>
    </source>
</evidence>
<organism evidence="3">
    <name type="scientific">Trepomonas sp. PC1</name>
    <dbReference type="NCBI Taxonomy" id="1076344"/>
    <lineage>
        <taxon>Eukaryota</taxon>
        <taxon>Metamonada</taxon>
        <taxon>Diplomonadida</taxon>
        <taxon>Hexamitidae</taxon>
        <taxon>Hexamitinae</taxon>
        <taxon>Trepomonas</taxon>
    </lineage>
</organism>
<dbReference type="Gene3D" id="1.20.1060.10">
    <property type="entry name" value="Taq DNA Polymerase, Chain T, domain 4"/>
    <property type="match status" value="1"/>
</dbReference>
<dbReference type="InterPro" id="IPR001098">
    <property type="entry name" value="DNA-dir_DNA_pol_A_palm_dom"/>
</dbReference>
<gene>
    <name evidence="3" type="ORF">TPC1_11413</name>
</gene>
<sequence length="412" mass="48066">QEILIDKVKSMQMLQILQQYRELIQKYINWLNGANLNMNDERQIHGLLFNKMNISQQVFTSKQNVSKVSTRKEILYSIIDRHEVIALIMCYRSSLKLTDTIQSIQRSTTLSQFHTQSQETFFYPKISQTQSSTGRLIYFDPPLQLMANPKYYVLDGLDKQQFKTCVMPIDEVFDDFKATIDKEFTVFQVSPRSCVVPHSKRKFLKIDFSQFELRIFAHFADDQQLIKIFNDDVDPFQQIASQINCNRDLTKRCCYAYLYGARAFSISLGSNQQQSQIDQLIAKLNQLFPSLQNFVQKVEQKLQSCDYVESIFGRKRQIIGANSKYLEVKQSALRSAVNTICQSSAADLCKLAMMRVRQQFKGLNFLIQMHDEMIFEVDENFNFANDVARVMESVQEYLKVKMKCKATFSTCW</sequence>
<accession>A0A146KJC1</accession>
<protein>
    <submittedName>
        <fullName evidence="3">DNA polymerase</fullName>
    </submittedName>
</protein>
<feature type="domain" description="DNA-directed DNA polymerase family A palm" evidence="2">
    <location>
        <begin position="192"/>
        <end position="381"/>
    </location>
</feature>
<evidence type="ECO:0000313" key="3">
    <source>
        <dbReference type="EMBL" id="JAP95556.1"/>
    </source>
</evidence>
<dbReference type="GO" id="GO:0006261">
    <property type="term" value="P:DNA-templated DNA replication"/>
    <property type="evidence" value="ECO:0007669"/>
    <property type="project" value="InterPro"/>
</dbReference>
<name>A0A146KJC1_9EUKA</name>
<dbReference type="AlphaFoldDB" id="A0A146KJC1"/>
<dbReference type="GO" id="GO:0003677">
    <property type="term" value="F:DNA binding"/>
    <property type="evidence" value="ECO:0007669"/>
    <property type="project" value="InterPro"/>
</dbReference>
<dbReference type="PRINTS" id="PR00868">
    <property type="entry name" value="DNAPOLI"/>
</dbReference>
<dbReference type="SUPFAM" id="SSF56672">
    <property type="entry name" value="DNA/RNA polymerases"/>
    <property type="match status" value="1"/>
</dbReference>
<dbReference type="GO" id="GO:0003887">
    <property type="term" value="F:DNA-directed DNA polymerase activity"/>
    <property type="evidence" value="ECO:0007669"/>
    <property type="project" value="InterPro"/>
</dbReference>
<dbReference type="Gene3D" id="3.30.70.370">
    <property type="match status" value="1"/>
</dbReference>
<reference evidence="3" key="1">
    <citation type="submission" date="2015-07" db="EMBL/GenBank/DDBJ databases">
        <title>Adaptation to a free-living lifestyle via gene acquisitions in the diplomonad Trepomonas sp. PC1.</title>
        <authorList>
            <person name="Xu F."/>
            <person name="Jerlstrom-Hultqvist J."/>
            <person name="Kolisko M."/>
            <person name="Simpson A.G.B."/>
            <person name="Roger A.J."/>
            <person name="Svard S.G."/>
            <person name="Andersson J.O."/>
        </authorList>
    </citation>
    <scope>NUCLEOTIDE SEQUENCE</scope>
    <source>
        <strain evidence="3">PC1</strain>
    </source>
</reference>
<feature type="non-terminal residue" evidence="3">
    <location>
        <position position="1"/>
    </location>
</feature>
<dbReference type="Gene3D" id="1.10.150.20">
    <property type="entry name" value="5' to 3' exonuclease, C-terminal subdomain"/>
    <property type="match status" value="1"/>
</dbReference>
<dbReference type="PANTHER" id="PTHR10133">
    <property type="entry name" value="DNA POLYMERASE I"/>
    <property type="match status" value="1"/>
</dbReference>
<dbReference type="EMBL" id="GDID01001050">
    <property type="protein sequence ID" value="JAP95556.1"/>
    <property type="molecule type" value="Transcribed_RNA"/>
</dbReference>
<proteinExistence type="predicted"/>
<dbReference type="InterPro" id="IPR043502">
    <property type="entry name" value="DNA/RNA_pol_sf"/>
</dbReference>
<dbReference type="InterPro" id="IPR002298">
    <property type="entry name" value="DNA_polymerase_A"/>
</dbReference>
<dbReference type="PANTHER" id="PTHR10133:SF27">
    <property type="entry name" value="DNA POLYMERASE NU"/>
    <property type="match status" value="1"/>
</dbReference>
<dbReference type="GO" id="GO:0006302">
    <property type="term" value="P:double-strand break repair"/>
    <property type="evidence" value="ECO:0007669"/>
    <property type="project" value="TreeGrafter"/>
</dbReference>
<dbReference type="Pfam" id="PF00476">
    <property type="entry name" value="DNA_pol_A"/>
    <property type="match status" value="1"/>
</dbReference>
<dbReference type="SMART" id="SM00482">
    <property type="entry name" value="POLAc"/>
    <property type="match status" value="1"/>
</dbReference>